<evidence type="ECO:0008006" key="3">
    <source>
        <dbReference type="Google" id="ProtNLM"/>
    </source>
</evidence>
<organism evidence="1 2">
    <name type="scientific">Caerostris extrusa</name>
    <name type="common">Bark spider</name>
    <name type="synonym">Caerostris bankana</name>
    <dbReference type="NCBI Taxonomy" id="172846"/>
    <lineage>
        <taxon>Eukaryota</taxon>
        <taxon>Metazoa</taxon>
        <taxon>Ecdysozoa</taxon>
        <taxon>Arthropoda</taxon>
        <taxon>Chelicerata</taxon>
        <taxon>Arachnida</taxon>
        <taxon>Araneae</taxon>
        <taxon>Araneomorphae</taxon>
        <taxon>Entelegynae</taxon>
        <taxon>Araneoidea</taxon>
        <taxon>Araneidae</taxon>
        <taxon>Caerostris</taxon>
    </lineage>
</organism>
<keyword evidence="2" id="KW-1185">Reference proteome</keyword>
<evidence type="ECO:0000313" key="2">
    <source>
        <dbReference type="Proteomes" id="UP001054945"/>
    </source>
</evidence>
<gene>
    <name evidence="1" type="ORF">CEXT_641071</name>
</gene>
<sequence length="95" mass="10701">MTETSGIVLRHAANRKSKTVLFFDESCLPAIPGQLLWSHPQNLTLFLAEQIRNPLASSQRGTMDVRDWRHQAPRPLSRTQGNSFVTSPSAVLFRN</sequence>
<dbReference type="Proteomes" id="UP001054945">
    <property type="component" value="Unassembled WGS sequence"/>
</dbReference>
<dbReference type="EMBL" id="BPLR01002655">
    <property type="protein sequence ID" value="GIX76264.1"/>
    <property type="molecule type" value="Genomic_DNA"/>
</dbReference>
<accession>A0AAV4MWK9</accession>
<proteinExistence type="predicted"/>
<name>A0AAV4MWK9_CAEEX</name>
<protein>
    <recommendedName>
        <fullName evidence="3">Transposase</fullName>
    </recommendedName>
</protein>
<evidence type="ECO:0000313" key="1">
    <source>
        <dbReference type="EMBL" id="GIX76264.1"/>
    </source>
</evidence>
<reference evidence="1 2" key="1">
    <citation type="submission" date="2021-06" db="EMBL/GenBank/DDBJ databases">
        <title>Caerostris extrusa draft genome.</title>
        <authorList>
            <person name="Kono N."/>
            <person name="Arakawa K."/>
        </authorList>
    </citation>
    <scope>NUCLEOTIDE SEQUENCE [LARGE SCALE GENOMIC DNA]</scope>
</reference>
<dbReference type="AlphaFoldDB" id="A0AAV4MWK9"/>
<comment type="caution">
    <text evidence="1">The sequence shown here is derived from an EMBL/GenBank/DDBJ whole genome shotgun (WGS) entry which is preliminary data.</text>
</comment>